<dbReference type="GO" id="GO:0043531">
    <property type="term" value="F:ADP binding"/>
    <property type="evidence" value="ECO:0007669"/>
    <property type="project" value="InterPro"/>
</dbReference>
<dbReference type="InterPro" id="IPR001611">
    <property type="entry name" value="Leu-rich_rpt"/>
</dbReference>
<dbReference type="PANTHER" id="PTHR11017:SF570">
    <property type="entry name" value="DISEASE RESISTANCE PROTEIN (TIR-NBS CLASS)-RELATED"/>
    <property type="match status" value="1"/>
</dbReference>
<accession>A0A438HPB3</accession>
<dbReference type="PROSITE" id="PS51450">
    <property type="entry name" value="LRR"/>
    <property type="match status" value="1"/>
</dbReference>
<gene>
    <name evidence="9" type="primary">N_209</name>
    <name evidence="9" type="ORF">CK203_043223</name>
</gene>
<evidence type="ECO:0000259" key="7">
    <source>
        <dbReference type="Pfam" id="PF20160"/>
    </source>
</evidence>
<dbReference type="InterPro" id="IPR044974">
    <property type="entry name" value="Disease_R_plants"/>
</dbReference>
<dbReference type="GO" id="GO:0006952">
    <property type="term" value="P:defense response"/>
    <property type="evidence" value="ECO:0007669"/>
    <property type="project" value="InterPro"/>
</dbReference>
<evidence type="ECO:0000256" key="5">
    <source>
        <dbReference type="ARBA" id="ARBA00047304"/>
    </source>
</evidence>
<dbReference type="InterPro" id="IPR027417">
    <property type="entry name" value="P-loop_NTPase"/>
</dbReference>
<evidence type="ECO:0000256" key="3">
    <source>
        <dbReference type="ARBA" id="ARBA00022737"/>
    </source>
</evidence>
<dbReference type="Gene3D" id="1.10.8.430">
    <property type="entry name" value="Helical domain of apoptotic protease-activating factors"/>
    <property type="match status" value="1"/>
</dbReference>
<evidence type="ECO:0000256" key="2">
    <source>
        <dbReference type="ARBA" id="ARBA00022614"/>
    </source>
</evidence>
<dbReference type="EC" id="3.2.2.6" evidence="1"/>
<dbReference type="InterPro" id="IPR042197">
    <property type="entry name" value="Apaf_helical"/>
</dbReference>
<feature type="domain" description="NB-ARC" evidence="6">
    <location>
        <begin position="15"/>
        <end position="172"/>
    </location>
</feature>
<dbReference type="InterPro" id="IPR002182">
    <property type="entry name" value="NB-ARC"/>
</dbReference>
<feature type="domain" description="C-JID" evidence="7">
    <location>
        <begin position="612"/>
        <end position="743"/>
    </location>
</feature>
<feature type="domain" description="Disease resistance protein Roq1-like winged-helix" evidence="8">
    <location>
        <begin position="241"/>
        <end position="306"/>
    </location>
</feature>
<reference evidence="9 10" key="1">
    <citation type="journal article" date="2018" name="PLoS Genet.">
        <title>Population sequencing reveals clonal diversity and ancestral inbreeding in the grapevine cultivar Chardonnay.</title>
        <authorList>
            <person name="Roach M.J."/>
            <person name="Johnson D.L."/>
            <person name="Bohlmann J."/>
            <person name="van Vuuren H.J."/>
            <person name="Jones S.J."/>
            <person name="Pretorius I.S."/>
            <person name="Schmidt S.A."/>
            <person name="Borneman A.R."/>
        </authorList>
    </citation>
    <scope>NUCLEOTIDE SEQUENCE [LARGE SCALE GENOMIC DNA]</scope>
    <source>
        <strain evidence="10">cv. Chardonnay</strain>
        <tissue evidence="9">Leaf</tissue>
    </source>
</reference>
<organism evidence="9 10">
    <name type="scientific">Vitis vinifera</name>
    <name type="common">Grape</name>
    <dbReference type="NCBI Taxonomy" id="29760"/>
    <lineage>
        <taxon>Eukaryota</taxon>
        <taxon>Viridiplantae</taxon>
        <taxon>Streptophyta</taxon>
        <taxon>Embryophyta</taxon>
        <taxon>Tracheophyta</taxon>
        <taxon>Spermatophyta</taxon>
        <taxon>Magnoliopsida</taxon>
        <taxon>eudicotyledons</taxon>
        <taxon>Gunneridae</taxon>
        <taxon>Pentapetalae</taxon>
        <taxon>rosids</taxon>
        <taxon>Vitales</taxon>
        <taxon>Vitaceae</taxon>
        <taxon>Viteae</taxon>
        <taxon>Vitis</taxon>
    </lineage>
</organism>
<dbReference type="Gene3D" id="3.40.50.300">
    <property type="entry name" value="P-loop containing nucleotide triphosphate hydrolases"/>
    <property type="match status" value="1"/>
</dbReference>
<sequence>MDFHLEKLKSLMNIELNEVRVVGIYGIGGIGKTTIAKAVYNDISYQFDGSSFLNNVRERSKDNALQLQQELLHGILKGKSPKVSNMDEGIQMIKRSLSSKRVLVVFDDVDDLMQIENLAEEHSWFGPRSRIIITTRHKHFLTQYGVKESYEVPILHDAEAIELFSWWAFKQNLPNEIYKNLSYQVVDYAKGLPLALEVLGSFLFKKTISEWESALCKLKTIPHMGIQNVLKISYDGLDDVEKGIFLDIACFFKGKDKDFVSRMLDEDFYAESGIGVLHDKCLISISGNKLDMHDLLQQMGWEIVRQECPKEPGRRSRLWEQEDIFDVLKRNMDFSPKHLVDLSMPYSHIKKLWKGIKVLKSLKSMDLSHSKCLIETPDFSGITNLERLVLEGCINLPEVHPSLGDLKKLNFLSLKDCKMLRRLPSRIWNFKSLRTLILSGCSKFEEFPENFGNLEMLKELHEDGTVKLDLSDCNISDGANLGSLGFLSSLEDLNLSGNNFVTLPNMSGLSHLVFLGLENCKRLQALPQFPSSLEDLILRGNNFVTLPNMSGLSHLKTLVLGNCKRLEALPQLPSSIRSLNATDCTSLGTTESLKLLRPWELESLDSDVAFVIPGSRIPDWIRYQSSENVIEADLPLNWSTNCLGFALALVFSSQPPVSHWLWAEVFLDFGTCCCSIETQCFFHLEGDNCVLAHEVDHVLLNYVPVQPSLSPHQVIHIKATFAITSETGYEIKRCGLGLVYVNEEVNCNNVPPPNESTLVLKEISAGEPIECEDMTIECQDQRKPTLRYGIFL</sequence>
<evidence type="ECO:0000313" key="10">
    <source>
        <dbReference type="Proteomes" id="UP000288805"/>
    </source>
</evidence>
<dbReference type="Pfam" id="PF07725">
    <property type="entry name" value="LRR_3"/>
    <property type="match status" value="1"/>
</dbReference>
<evidence type="ECO:0000256" key="4">
    <source>
        <dbReference type="ARBA" id="ARBA00023027"/>
    </source>
</evidence>
<dbReference type="PANTHER" id="PTHR11017">
    <property type="entry name" value="LEUCINE-RICH REPEAT-CONTAINING PROTEIN"/>
    <property type="match status" value="1"/>
</dbReference>
<dbReference type="SMART" id="SM00364">
    <property type="entry name" value="LRR_BAC"/>
    <property type="match status" value="3"/>
</dbReference>
<keyword evidence="3" id="KW-0677">Repeat</keyword>
<dbReference type="EMBL" id="QGNW01000195">
    <property type="protein sequence ID" value="RVW86294.1"/>
    <property type="molecule type" value="Genomic_DNA"/>
</dbReference>
<dbReference type="InterPro" id="IPR045344">
    <property type="entry name" value="C-JID"/>
</dbReference>
<proteinExistence type="predicted"/>
<evidence type="ECO:0000259" key="8">
    <source>
        <dbReference type="Pfam" id="PF23282"/>
    </source>
</evidence>
<dbReference type="AlphaFoldDB" id="A0A438HPB3"/>
<dbReference type="InterPro" id="IPR032675">
    <property type="entry name" value="LRR_dom_sf"/>
</dbReference>
<dbReference type="PRINTS" id="PR00364">
    <property type="entry name" value="DISEASERSIST"/>
</dbReference>
<dbReference type="InterPro" id="IPR011713">
    <property type="entry name" value="Leu-rich_rpt_3"/>
</dbReference>
<evidence type="ECO:0000256" key="1">
    <source>
        <dbReference type="ARBA" id="ARBA00011982"/>
    </source>
</evidence>
<comment type="caution">
    <text evidence="9">The sequence shown here is derived from an EMBL/GenBank/DDBJ whole genome shotgun (WGS) entry which is preliminary data.</text>
</comment>
<evidence type="ECO:0000313" key="9">
    <source>
        <dbReference type="EMBL" id="RVW86294.1"/>
    </source>
</evidence>
<dbReference type="Pfam" id="PF23282">
    <property type="entry name" value="WHD_ROQ1"/>
    <property type="match status" value="1"/>
</dbReference>
<dbReference type="InterPro" id="IPR058192">
    <property type="entry name" value="WHD_ROQ1-like"/>
</dbReference>
<dbReference type="Pfam" id="PF00931">
    <property type="entry name" value="NB-ARC"/>
    <property type="match status" value="1"/>
</dbReference>
<evidence type="ECO:0000259" key="6">
    <source>
        <dbReference type="Pfam" id="PF00931"/>
    </source>
</evidence>
<dbReference type="SUPFAM" id="SSF52540">
    <property type="entry name" value="P-loop containing nucleoside triphosphate hydrolases"/>
    <property type="match status" value="1"/>
</dbReference>
<protein>
    <recommendedName>
        <fullName evidence="1">ADP-ribosyl cyclase/cyclic ADP-ribose hydrolase</fullName>
        <ecNumber evidence="1">3.2.2.6</ecNumber>
    </recommendedName>
</protein>
<dbReference type="Proteomes" id="UP000288805">
    <property type="component" value="Unassembled WGS sequence"/>
</dbReference>
<keyword evidence="2" id="KW-0433">Leucine-rich repeat</keyword>
<dbReference type="Pfam" id="PF20160">
    <property type="entry name" value="C-JID"/>
    <property type="match status" value="1"/>
</dbReference>
<dbReference type="GO" id="GO:0061809">
    <property type="term" value="F:NAD+ nucleosidase activity, cyclic ADP-ribose generating"/>
    <property type="evidence" value="ECO:0007669"/>
    <property type="project" value="UniProtKB-EC"/>
</dbReference>
<comment type="catalytic activity">
    <reaction evidence="5">
        <text>NAD(+) + H2O = ADP-D-ribose + nicotinamide + H(+)</text>
        <dbReference type="Rhea" id="RHEA:16301"/>
        <dbReference type="ChEBI" id="CHEBI:15377"/>
        <dbReference type="ChEBI" id="CHEBI:15378"/>
        <dbReference type="ChEBI" id="CHEBI:17154"/>
        <dbReference type="ChEBI" id="CHEBI:57540"/>
        <dbReference type="ChEBI" id="CHEBI:57967"/>
        <dbReference type="EC" id="3.2.2.6"/>
    </reaction>
    <physiologicalReaction direction="left-to-right" evidence="5">
        <dbReference type="Rhea" id="RHEA:16302"/>
    </physiologicalReaction>
</comment>
<dbReference type="SUPFAM" id="SSF52058">
    <property type="entry name" value="L domain-like"/>
    <property type="match status" value="1"/>
</dbReference>
<dbReference type="Gene3D" id="3.80.10.10">
    <property type="entry name" value="Ribonuclease Inhibitor"/>
    <property type="match status" value="2"/>
</dbReference>
<name>A0A438HPB3_VITVI</name>
<keyword evidence="4" id="KW-0520">NAD</keyword>